<keyword evidence="4 9" id="KW-0997">Cell inner membrane</keyword>
<evidence type="ECO:0000259" key="10">
    <source>
        <dbReference type="Pfam" id="PF04290"/>
    </source>
</evidence>
<name>A0A212JFB9_9PROT</name>
<dbReference type="GO" id="GO:0022857">
    <property type="term" value="F:transmembrane transporter activity"/>
    <property type="evidence" value="ECO:0007669"/>
    <property type="project" value="UniProtKB-UniRule"/>
</dbReference>
<keyword evidence="5 9" id="KW-0812">Transmembrane</keyword>
<evidence type="ECO:0000256" key="2">
    <source>
        <dbReference type="ARBA" id="ARBA00022448"/>
    </source>
</evidence>
<feature type="transmembrane region" description="Helical" evidence="9">
    <location>
        <begin position="55"/>
        <end position="78"/>
    </location>
</feature>
<evidence type="ECO:0000256" key="3">
    <source>
        <dbReference type="ARBA" id="ARBA00022475"/>
    </source>
</evidence>
<evidence type="ECO:0000256" key="8">
    <source>
        <dbReference type="ARBA" id="ARBA00038436"/>
    </source>
</evidence>
<dbReference type="GO" id="GO:0005886">
    <property type="term" value="C:plasma membrane"/>
    <property type="evidence" value="ECO:0007669"/>
    <property type="project" value="UniProtKB-SubCell"/>
</dbReference>
<organism evidence="11">
    <name type="scientific">uncultured Alphaproteobacteria bacterium</name>
    <dbReference type="NCBI Taxonomy" id="91750"/>
    <lineage>
        <taxon>Bacteria</taxon>
        <taxon>Pseudomonadati</taxon>
        <taxon>Pseudomonadota</taxon>
        <taxon>Alphaproteobacteria</taxon>
        <taxon>environmental samples</taxon>
    </lineage>
</organism>
<evidence type="ECO:0000313" key="11">
    <source>
        <dbReference type="EMBL" id="SBV98124.1"/>
    </source>
</evidence>
<evidence type="ECO:0000256" key="4">
    <source>
        <dbReference type="ARBA" id="ARBA00022519"/>
    </source>
</evidence>
<feature type="transmembrane region" description="Helical" evidence="9">
    <location>
        <begin position="99"/>
        <end position="120"/>
    </location>
</feature>
<comment type="subcellular location">
    <subcellularLocation>
        <location evidence="1 9">Cell inner membrane</location>
        <topology evidence="1 9">Multi-pass membrane protein</topology>
    </subcellularLocation>
</comment>
<evidence type="ECO:0000256" key="9">
    <source>
        <dbReference type="RuleBase" id="RU369079"/>
    </source>
</evidence>
<keyword evidence="6 9" id="KW-1133">Transmembrane helix</keyword>
<protein>
    <recommendedName>
        <fullName evidence="9">TRAP transporter small permease protein</fullName>
    </recommendedName>
</protein>
<feature type="transmembrane region" description="Helical" evidence="9">
    <location>
        <begin position="12"/>
        <end position="35"/>
    </location>
</feature>
<gene>
    <name evidence="11" type="ORF">KL86APRO_10972</name>
</gene>
<keyword evidence="7 9" id="KW-0472">Membrane</keyword>
<dbReference type="Pfam" id="PF04290">
    <property type="entry name" value="DctQ"/>
    <property type="match status" value="1"/>
</dbReference>
<dbReference type="InterPro" id="IPR055348">
    <property type="entry name" value="DctQ"/>
</dbReference>
<sequence>MDVMRKALDTLYVACGVAAALFLVAIFAIVLAQVFANSLDWVVARFSGTPVGLVVPSYAEIAGFFLAASSFLGLPYALRHGSHIRVTLVLMHLPLGLRKAFAVGVCFAGAAVSFYLAWYALQLVLESHEFGDLSPGLVAIPLWIPQIPIAIGACVLGIALVDSAVRFLQDGTDPACDLGAGSE</sequence>
<reference evidence="11" key="1">
    <citation type="submission" date="2016-04" db="EMBL/GenBank/DDBJ databases">
        <authorList>
            <person name="Evans L.H."/>
            <person name="Alamgir A."/>
            <person name="Owens N."/>
            <person name="Weber N.D."/>
            <person name="Virtaneva K."/>
            <person name="Barbian K."/>
            <person name="Babar A."/>
            <person name="Rosenke K."/>
        </authorList>
    </citation>
    <scope>NUCLEOTIDE SEQUENCE</scope>
    <source>
        <strain evidence="11">86</strain>
    </source>
</reference>
<comment type="similarity">
    <text evidence="8 9">Belongs to the TRAP transporter small permease family.</text>
</comment>
<dbReference type="PANTHER" id="PTHR35011:SF10">
    <property type="entry name" value="TRAP TRANSPORTER SMALL PERMEASE PROTEIN"/>
    <property type="match status" value="1"/>
</dbReference>
<keyword evidence="3" id="KW-1003">Cell membrane</keyword>
<feature type="transmembrane region" description="Helical" evidence="9">
    <location>
        <begin position="140"/>
        <end position="161"/>
    </location>
</feature>
<comment type="subunit">
    <text evidence="9">The complex comprises the extracytoplasmic solute receptor protein and the two transmembrane proteins.</text>
</comment>
<evidence type="ECO:0000256" key="6">
    <source>
        <dbReference type="ARBA" id="ARBA00022989"/>
    </source>
</evidence>
<dbReference type="PANTHER" id="PTHR35011">
    <property type="entry name" value="2,3-DIKETO-L-GULONATE TRAP TRANSPORTER SMALL PERMEASE PROTEIN YIAM"/>
    <property type="match status" value="1"/>
</dbReference>
<keyword evidence="2 9" id="KW-0813">Transport</keyword>
<accession>A0A212JFB9</accession>
<evidence type="ECO:0000256" key="5">
    <source>
        <dbReference type="ARBA" id="ARBA00022692"/>
    </source>
</evidence>
<dbReference type="AlphaFoldDB" id="A0A212JFB9"/>
<proteinExistence type="inferred from homology"/>
<evidence type="ECO:0000256" key="1">
    <source>
        <dbReference type="ARBA" id="ARBA00004429"/>
    </source>
</evidence>
<comment type="function">
    <text evidence="9">Part of the tripartite ATP-independent periplasmic (TRAP) transport system.</text>
</comment>
<dbReference type="InterPro" id="IPR007387">
    <property type="entry name" value="TRAP_DctQ"/>
</dbReference>
<feature type="domain" description="Tripartite ATP-independent periplasmic transporters DctQ component" evidence="10">
    <location>
        <begin position="59"/>
        <end position="168"/>
    </location>
</feature>
<dbReference type="EMBL" id="FLUO01000001">
    <property type="protein sequence ID" value="SBV98124.1"/>
    <property type="molecule type" value="Genomic_DNA"/>
</dbReference>
<dbReference type="GO" id="GO:0015740">
    <property type="term" value="P:C4-dicarboxylate transport"/>
    <property type="evidence" value="ECO:0007669"/>
    <property type="project" value="TreeGrafter"/>
</dbReference>
<evidence type="ECO:0000256" key="7">
    <source>
        <dbReference type="ARBA" id="ARBA00023136"/>
    </source>
</evidence>